<dbReference type="WBParaSite" id="nRc.2.0.1.t00028-RA">
    <property type="protein sequence ID" value="nRc.2.0.1.t00028-RA"/>
    <property type="gene ID" value="nRc.2.0.1.g00028"/>
</dbReference>
<evidence type="ECO:0000256" key="1">
    <source>
        <dbReference type="SAM" id="Phobius"/>
    </source>
</evidence>
<reference evidence="3" key="1">
    <citation type="submission" date="2022-11" db="UniProtKB">
        <authorList>
            <consortium name="WormBaseParasite"/>
        </authorList>
    </citation>
    <scope>IDENTIFICATION</scope>
</reference>
<evidence type="ECO:0000313" key="3">
    <source>
        <dbReference type="WBParaSite" id="nRc.2.0.1.t00028-RA"/>
    </source>
</evidence>
<accession>A0A915HEB5</accession>
<proteinExistence type="predicted"/>
<keyword evidence="1" id="KW-0812">Transmembrane</keyword>
<name>A0A915HEB5_ROMCU</name>
<protein>
    <submittedName>
        <fullName evidence="3">Uncharacterized protein</fullName>
    </submittedName>
</protein>
<dbReference type="Proteomes" id="UP000887565">
    <property type="component" value="Unplaced"/>
</dbReference>
<organism evidence="2 3">
    <name type="scientific">Romanomermis culicivorax</name>
    <name type="common">Nematode worm</name>
    <dbReference type="NCBI Taxonomy" id="13658"/>
    <lineage>
        <taxon>Eukaryota</taxon>
        <taxon>Metazoa</taxon>
        <taxon>Ecdysozoa</taxon>
        <taxon>Nematoda</taxon>
        <taxon>Enoplea</taxon>
        <taxon>Dorylaimia</taxon>
        <taxon>Mermithida</taxon>
        <taxon>Mermithoidea</taxon>
        <taxon>Mermithidae</taxon>
        <taxon>Romanomermis</taxon>
    </lineage>
</organism>
<keyword evidence="1" id="KW-0472">Membrane</keyword>
<keyword evidence="1" id="KW-1133">Transmembrane helix</keyword>
<evidence type="ECO:0000313" key="2">
    <source>
        <dbReference type="Proteomes" id="UP000887565"/>
    </source>
</evidence>
<feature type="transmembrane region" description="Helical" evidence="1">
    <location>
        <begin position="53"/>
        <end position="73"/>
    </location>
</feature>
<dbReference type="AlphaFoldDB" id="A0A915HEB5"/>
<sequence>MLSVRSQDCSRHHKLGKRKVLQIRYCSYSEQKPVHESQSFIPVSQFSIVWRRFLCLFAFSFFNLLIACGNNYFW</sequence>
<keyword evidence="2" id="KW-1185">Reference proteome</keyword>